<evidence type="ECO:0008006" key="5">
    <source>
        <dbReference type="Google" id="ProtNLM"/>
    </source>
</evidence>
<keyword evidence="2" id="KW-0472">Membrane</keyword>
<dbReference type="EMBL" id="CAUYUJ010015127">
    <property type="protein sequence ID" value="CAK0850234.1"/>
    <property type="molecule type" value="Genomic_DNA"/>
</dbReference>
<name>A0ABN9TYB9_9DINO</name>
<evidence type="ECO:0000313" key="4">
    <source>
        <dbReference type="Proteomes" id="UP001189429"/>
    </source>
</evidence>
<keyword evidence="2" id="KW-1133">Transmembrane helix</keyword>
<accession>A0ABN9TYB9</accession>
<organism evidence="3 4">
    <name type="scientific">Prorocentrum cordatum</name>
    <dbReference type="NCBI Taxonomy" id="2364126"/>
    <lineage>
        <taxon>Eukaryota</taxon>
        <taxon>Sar</taxon>
        <taxon>Alveolata</taxon>
        <taxon>Dinophyceae</taxon>
        <taxon>Prorocentrales</taxon>
        <taxon>Prorocentraceae</taxon>
        <taxon>Prorocentrum</taxon>
    </lineage>
</organism>
<comment type="caution">
    <text evidence="3">The sequence shown here is derived from an EMBL/GenBank/DDBJ whole genome shotgun (WGS) entry which is preliminary data.</text>
</comment>
<feature type="transmembrane region" description="Helical" evidence="2">
    <location>
        <begin position="293"/>
        <end position="315"/>
    </location>
</feature>
<evidence type="ECO:0000256" key="2">
    <source>
        <dbReference type="SAM" id="Phobius"/>
    </source>
</evidence>
<protein>
    <recommendedName>
        <fullName evidence="5">Autophagy-related protein 9</fullName>
    </recommendedName>
</protein>
<feature type="compositionally biased region" description="Low complexity" evidence="1">
    <location>
        <begin position="12"/>
        <end position="27"/>
    </location>
</feature>
<evidence type="ECO:0000256" key="1">
    <source>
        <dbReference type="SAM" id="MobiDB-lite"/>
    </source>
</evidence>
<evidence type="ECO:0000313" key="3">
    <source>
        <dbReference type="EMBL" id="CAK0850234.1"/>
    </source>
</evidence>
<proteinExistence type="predicted"/>
<feature type="transmembrane region" description="Helical" evidence="2">
    <location>
        <begin position="437"/>
        <end position="459"/>
    </location>
</feature>
<gene>
    <name evidence="3" type="ORF">PCOR1329_LOCUS42677</name>
</gene>
<keyword evidence="4" id="KW-1185">Reference proteome</keyword>
<feature type="region of interest" description="Disordered" evidence="1">
    <location>
        <begin position="1"/>
        <end position="38"/>
    </location>
</feature>
<sequence length="558" mass="61398">MATACCGAQRVAAGPEPARKPAAAPRAAPRPPRARGPAAGFWRGPAWASPAPLGLALALLVACRGALRLGGLPAGGAAGGPPGGGGGVSRGRLLSSAVGAQEAGATLDEVGTWVFSRPPHSRLERSEAVFWLLAGIYAYCGLVVAVGLYLDVRDWRWRADRSTSPQVLVPVQFCCSRILIRQSSLPSQIADQYYLDARALKPSSDADVVLHTRPTNFWGYAFRYAKGFGDALSREHLAFSLLVWVAPTFPRPKRSFLVVLHLHACMLTAALVLNRREHEEPQGTYEVFKCASGGSGCMATCPLAVAAGAALLPVFQILQRQFRLTSFVSQEHVCNSLFPLGTRKFATMPRRSTWDSICCRRNSLERQTHKIEQRRHVLHRAVKALWMATRPSVADLSFYTGQTSWCMLFAAMSFLAAVVLYLVFFTLYLGQAAADHFGVWTLTMHFSSLLLVEPLWIFLTRVFWNALVTDVGQYWGLGAQSVTATTTYSHLVRNIEESFFGKVKDVGSRRIQRWWLDVLHMRRSIQRETLAAIKLQTIWRSTSQRVKHGGGFRTGSGV</sequence>
<feature type="transmembrane region" description="Helical" evidence="2">
    <location>
        <begin position="405"/>
        <end position="431"/>
    </location>
</feature>
<dbReference type="Proteomes" id="UP001189429">
    <property type="component" value="Unassembled WGS sequence"/>
</dbReference>
<keyword evidence="2" id="KW-0812">Transmembrane</keyword>
<feature type="transmembrane region" description="Helical" evidence="2">
    <location>
        <begin position="128"/>
        <end position="150"/>
    </location>
</feature>
<reference evidence="3" key="1">
    <citation type="submission" date="2023-10" db="EMBL/GenBank/DDBJ databases">
        <authorList>
            <person name="Chen Y."/>
            <person name="Shah S."/>
            <person name="Dougan E. K."/>
            <person name="Thang M."/>
            <person name="Chan C."/>
        </authorList>
    </citation>
    <scope>NUCLEOTIDE SEQUENCE [LARGE SCALE GENOMIC DNA]</scope>
</reference>
<feature type="transmembrane region" description="Helical" evidence="2">
    <location>
        <begin position="256"/>
        <end position="273"/>
    </location>
</feature>